<dbReference type="SUPFAM" id="SSF52151">
    <property type="entry name" value="FabD/lysophospholipase-like"/>
    <property type="match status" value="1"/>
</dbReference>
<protein>
    <recommendedName>
        <fullName evidence="3">PNPLA domain-containing protein</fullName>
    </recommendedName>
</protein>
<dbReference type="EMBL" id="LCJR01000013">
    <property type="protein sequence ID" value="KKT81889.1"/>
    <property type="molecule type" value="Genomic_DNA"/>
</dbReference>
<sequence length="420" mass="47589">MKENEWAICLPGTFARLAPHTGALHELLQAYNDGRLLKEPSYICTSSVAAIPATIAAHRSEEKFQEIEKMLLTLKKRHFAGIHPQLKNRASIDFAAIVGFIFATHQIGRIDNPWIRNLLLLSLIYPAYQITKKTIKDIFTVEAFLTYENLEKLLMKVLDFEAIFSSPMKIEIPAVNINKAGWLLSEVLSDPPVYLHGWKNKGWVSVTNFKPEDVDMDRETRNKKYVAKLINGLRVYGHFPPGRHENDDAIVDTAALSNLPIHFALNQGYNNIVVFYYDSASEGPVSTHFKSWPSSLNRDFDVTISEATRKTLLGYLRVNNDLEQLRRTRETLKEMADIADGPHMDATARKSIRTNIDVIEESMKNLSYAHKQRINFIFVGSDPLPAIHFGNFRNEDLAAGIERGRKAAQDVIPAINKMIS</sequence>
<reference evidence="1 2" key="1">
    <citation type="journal article" date="2015" name="Nature">
        <title>rRNA introns, odd ribosomes, and small enigmatic genomes across a large radiation of phyla.</title>
        <authorList>
            <person name="Brown C.T."/>
            <person name="Hug L.A."/>
            <person name="Thomas B.C."/>
            <person name="Sharon I."/>
            <person name="Castelle C.J."/>
            <person name="Singh A."/>
            <person name="Wilkins M.J."/>
            <person name="Williams K.H."/>
            <person name="Banfield J.F."/>
        </authorList>
    </citation>
    <scope>NUCLEOTIDE SEQUENCE [LARGE SCALE GENOMIC DNA]</scope>
</reference>
<dbReference type="AlphaFoldDB" id="A0A0G1NCF9"/>
<dbReference type="InterPro" id="IPR016035">
    <property type="entry name" value="Acyl_Trfase/lysoPLipase"/>
</dbReference>
<dbReference type="Proteomes" id="UP000034032">
    <property type="component" value="Unassembled WGS sequence"/>
</dbReference>
<evidence type="ECO:0000313" key="2">
    <source>
        <dbReference type="Proteomes" id="UP000034032"/>
    </source>
</evidence>
<name>A0A0G1NCF9_9BACT</name>
<gene>
    <name evidence="1" type="ORF">UW79_C0013G0016</name>
</gene>
<evidence type="ECO:0008006" key="3">
    <source>
        <dbReference type="Google" id="ProtNLM"/>
    </source>
</evidence>
<proteinExistence type="predicted"/>
<accession>A0A0G1NCF9</accession>
<organism evidence="1 2">
    <name type="scientific">Candidatus Yanofskybacteria bacterium GW2011_GWA2_44_9</name>
    <dbReference type="NCBI Taxonomy" id="1619025"/>
    <lineage>
        <taxon>Bacteria</taxon>
        <taxon>Candidatus Yanofskyibacteriota</taxon>
    </lineage>
</organism>
<comment type="caution">
    <text evidence="1">The sequence shown here is derived from an EMBL/GenBank/DDBJ whole genome shotgun (WGS) entry which is preliminary data.</text>
</comment>
<evidence type="ECO:0000313" key="1">
    <source>
        <dbReference type="EMBL" id="KKT81889.1"/>
    </source>
</evidence>